<feature type="domain" description="CCHC-type" evidence="7">
    <location>
        <begin position="523"/>
        <end position="537"/>
    </location>
</feature>
<feature type="region of interest" description="Disordered" evidence="4">
    <location>
        <begin position="115"/>
        <end position="253"/>
    </location>
</feature>
<feature type="domain" description="RRM" evidence="6">
    <location>
        <begin position="294"/>
        <end position="371"/>
    </location>
</feature>
<feature type="compositionally biased region" description="Basic residues" evidence="4">
    <location>
        <begin position="138"/>
        <end position="152"/>
    </location>
</feature>
<dbReference type="SUPFAM" id="SSF57756">
    <property type="entry name" value="Retrovirus zinc finger-like domains"/>
    <property type="match status" value="2"/>
</dbReference>
<dbReference type="InterPro" id="IPR036020">
    <property type="entry name" value="WW_dom_sf"/>
</dbReference>
<gene>
    <name evidence="9" type="primary">LOC110756707</name>
</gene>
<evidence type="ECO:0000256" key="2">
    <source>
        <dbReference type="PROSITE-ProRule" id="PRU00047"/>
    </source>
</evidence>
<dbReference type="Gene3D" id="3.30.70.330">
    <property type="match status" value="2"/>
</dbReference>
<dbReference type="Pfam" id="PF00098">
    <property type="entry name" value="zf-CCHC"/>
    <property type="match status" value="3"/>
</dbReference>
<dbReference type="InterPro" id="IPR035979">
    <property type="entry name" value="RBD_domain_sf"/>
</dbReference>
<dbReference type="SMART" id="SM00456">
    <property type="entry name" value="WW"/>
    <property type="match status" value="1"/>
</dbReference>
<dbReference type="GO" id="GO:0008270">
    <property type="term" value="F:zinc ion binding"/>
    <property type="evidence" value="ECO:0007669"/>
    <property type="project" value="UniProtKB-KW"/>
</dbReference>
<dbReference type="Gene3D" id="4.10.60.10">
    <property type="entry name" value="Zinc finger, CCHC-type"/>
    <property type="match status" value="2"/>
</dbReference>
<feature type="domain" description="WW" evidence="5">
    <location>
        <begin position="23"/>
        <end position="57"/>
    </location>
</feature>
<dbReference type="SMART" id="SM00343">
    <property type="entry name" value="ZnF_C2HC"/>
    <property type="match status" value="3"/>
</dbReference>
<evidence type="ECO:0000259" key="7">
    <source>
        <dbReference type="PROSITE" id="PS50158"/>
    </source>
</evidence>
<keyword evidence="2" id="KW-0862">Zinc</keyword>
<evidence type="ECO:0000256" key="3">
    <source>
        <dbReference type="PROSITE-ProRule" id="PRU00176"/>
    </source>
</evidence>
<reference evidence="9" key="1">
    <citation type="submission" date="2025-08" db="UniProtKB">
        <authorList>
            <consortium name="RefSeq"/>
        </authorList>
    </citation>
    <scope>IDENTIFICATION</scope>
</reference>
<dbReference type="Pfam" id="PF00076">
    <property type="entry name" value="RRM_1"/>
    <property type="match status" value="2"/>
</dbReference>
<dbReference type="AlphaFoldDB" id="A0A6P5SD86"/>
<feature type="compositionally biased region" description="Basic and acidic residues" evidence="4">
    <location>
        <begin position="238"/>
        <end position="248"/>
    </location>
</feature>
<dbReference type="PROSITE" id="PS50158">
    <property type="entry name" value="ZF_CCHC"/>
    <property type="match status" value="3"/>
</dbReference>
<evidence type="ECO:0000313" key="8">
    <source>
        <dbReference type="Proteomes" id="UP000515124"/>
    </source>
</evidence>
<evidence type="ECO:0000259" key="5">
    <source>
        <dbReference type="PROSITE" id="PS50020"/>
    </source>
</evidence>
<feature type="compositionally biased region" description="Basic and acidic residues" evidence="4">
    <location>
        <begin position="170"/>
        <end position="192"/>
    </location>
</feature>
<dbReference type="Gene3D" id="2.20.70.10">
    <property type="match status" value="1"/>
</dbReference>
<evidence type="ECO:0000256" key="4">
    <source>
        <dbReference type="SAM" id="MobiDB-lite"/>
    </source>
</evidence>
<protein>
    <submittedName>
        <fullName evidence="9">Uncharacterized protein LOC110756707 isoform X1</fullName>
    </submittedName>
</protein>
<dbReference type="InterPro" id="IPR012677">
    <property type="entry name" value="Nucleotide-bd_a/b_plait_sf"/>
</dbReference>
<dbReference type="SUPFAM" id="SSF51045">
    <property type="entry name" value="WW domain"/>
    <property type="match status" value="1"/>
</dbReference>
<evidence type="ECO:0000259" key="6">
    <source>
        <dbReference type="PROSITE" id="PS50102"/>
    </source>
</evidence>
<dbReference type="InterPro" id="IPR034361">
    <property type="entry name" value="PHIP1_RRM1"/>
</dbReference>
<evidence type="ECO:0000256" key="1">
    <source>
        <dbReference type="ARBA" id="ARBA00022884"/>
    </source>
</evidence>
<dbReference type="InterPro" id="IPR000504">
    <property type="entry name" value="RRM_dom"/>
</dbReference>
<feature type="compositionally biased region" description="Basic residues" evidence="4">
    <location>
        <begin position="225"/>
        <end position="237"/>
    </location>
</feature>
<proteinExistence type="predicted"/>
<feature type="domain" description="RRM" evidence="6">
    <location>
        <begin position="389"/>
        <end position="465"/>
    </location>
</feature>
<dbReference type="GeneID" id="110756707"/>
<keyword evidence="8" id="KW-1185">Reference proteome</keyword>
<organism evidence="8 9">
    <name type="scientific">Prunus avium</name>
    <name type="common">Cherry</name>
    <name type="synonym">Cerasus avium</name>
    <dbReference type="NCBI Taxonomy" id="42229"/>
    <lineage>
        <taxon>Eukaryota</taxon>
        <taxon>Viridiplantae</taxon>
        <taxon>Streptophyta</taxon>
        <taxon>Embryophyta</taxon>
        <taxon>Tracheophyta</taxon>
        <taxon>Spermatophyta</taxon>
        <taxon>Magnoliopsida</taxon>
        <taxon>eudicotyledons</taxon>
        <taxon>Gunneridae</taxon>
        <taxon>Pentapetalae</taxon>
        <taxon>rosids</taxon>
        <taxon>fabids</taxon>
        <taxon>Rosales</taxon>
        <taxon>Rosaceae</taxon>
        <taxon>Amygdaloideae</taxon>
        <taxon>Amygdaleae</taxon>
        <taxon>Prunus</taxon>
    </lineage>
</organism>
<dbReference type="CDD" id="cd00201">
    <property type="entry name" value="WW"/>
    <property type="match status" value="1"/>
</dbReference>
<feature type="domain" description="CCHC-type" evidence="7">
    <location>
        <begin position="694"/>
        <end position="708"/>
    </location>
</feature>
<dbReference type="SMART" id="SM00360">
    <property type="entry name" value="RRM"/>
    <property type="match status" value="2"/>
</dbReference>
<name>A0A6P5SD86_PRUAV</name>
<keyword evidence="2" id="KW-0863">Zinc-finger</keyword>
<dbReference type="PANTHER" id="PTHR23236">
    <property type="entry name" value="EUKARYOTIC TRANSLATION INITIATION FACTOR 4B/4H"/>
    <property type="match status" value="1"/>
</dbReference>
<keyword evidence="2" id="KW-0479">Metal-binding</keyword>
<dbReference type="PROSITE" id="PS50020">
    <property type="entry name" value="WW_DOMAIN_2"/>
    <property type="match status" value="1"/>
</dbReference>
<dbReference type="PROSITE" id="PS50102">
    <property type="entry name" value="RRM"/>
    <property type="match status" value="2"/>
</dbReference>
<feature type="domain" description="CCHC-type" evidence="7">
    <location>
        <begin position="609"/>
        <end position="623"/>
    </location>
</feature>
<dbReference type="KEGG" id="pavi:110756707"/>
<dbReference type="PROSITE" id="PS01159">
    <property type="entry name" value="WW_DOMAIN_1"/>
    <property type="match status" value="1"/>
</dbReference>
<dbReference type="InterPro" id="IPR001878">
    <property type="entry name" value="Znf_CCHC"/>
</dbReference>
<evidence type="ECO:0000313" key="9">
    <source>
        <dbReference type="RefSeq" id="XP_021813854.1"/>
    </source>
</evidence>
<sequence>MGQHEYPPATLPHYLPLVYFSDPTLPPPWTGMFDGNLGVVYYWNPQTNVSQYEHPACSSYPTTHLINSPIPQFWNSHVPLDYKANSLHRLTTSTPTDLAAPSDVGTGSVAHPLHTSMEIRDPNSKPQSLKVHMDSATHKPRLSKPEKRKKLLALRGSEAVSGSGSGGNFEENKGEEDKREVGSEDLGDEKKEEKKRKKKRKRDKEEENGSLSSEENEVVKEEAKKPKKKNKKKKRKEAKNEEEKKDGELGTEEQSVKEIGSVSLFLYFTSTLEPLVFSRRLVDCVRQANGDVPTKVFVGGIPYYSTEDDIGSYFESCGTITEVDCLRFPDSGKFRGIAIISFKTEAAAKRALALDGAEMGELFLKIQPYKATRANKVSDFAPQIVEGYNRIYVGNLSWDITEDDLKKLFSDCKISSIHFGMDKETGEFRGYAHVNFSDSLSLTLALKLDQKVVCGRPVKISCAVTQKRLGTPSKSAPMTLSTLSISVAPTKGANSIPVATTTDKRADNTELSTVSGKIKRRTCYRCGEKGHLLSACPISATMFSSTHSISMATTTSTDSIPVATTRSTNSIPVAATTRTNSIPVATTTSTGADNGGLSAVSGKIKRRTCYWCGEKGHLSSACPITTTTFSSTHSISIATATSTDSIPLTTTTSTNSIPVATNTRTNSIPVATTTGTEADNGGLSAISRKIKRTCYRCGEKGHLLSACPISAMFSSIQSTSIATTTSTD</sequence>
<dbReference type="InterPro" id="IPR036875">
    <property type="entry name" value="Znf_CCHC_sf"/>
</dbReference>
<feature type="compositionally biased region" description="Basic residues" evidence="4">
    <location>
        <begin position="193"/>
        <end position="202"/>
    </location>
</feature>
<dbReference type="PANTHER" id="PTHR23236:SF24">
    <property type="entry name" value="PHRAGMOPLASTIN INTERACTING PROTEIN 1"/>
    <property type="match status" value="1"/>
</dbReference>
<accession>A0A6P5SD86</accession>
<dbReference type="SUPFAM" id="SSF54928">
    <property type="entry name" value="RNA-binding domain, RBD"/>
    <property type="match status" value="2"/>
</dbReference>
<dbReference type="CDD" id="cd12271">
    <property type="entry name" value="RRM1_PHIP1"/>
    <property type="match status" value="1"/>
</dbReference>
<dbReference type="Proteomes" id="UP000515124">
    <property type="component" value="Unplaced"/>
</dbReference>
<dbReference type="Pfam" id="PF00397">
    <property type="entry name" value="WW"/>
    <property type="match status" value="1"/>
</dbReference>
<dbReference type="GO" id="GO:0003723">
    <property type="term" value="F:RNA binding"/>
    <property type="evidence" value="ECO:0007669"/>
    <property type="project" value="UniProtKB-UniRule"/>
</dbReference>
<dbReference type="InterPro" id="IPR001202">
    <property type="entry name" value="WW_dom"/>
</dbReference>
<dbReference type="RefSeq" id="XP_021813854.1">
    <property type="nucleotide sequence ID" value="XM_021958162.1"/>
</dbReference>
<keyword evidence="1 3" id="KW-0694">RNA-binding</keyword>